<keyword evidence="1" id="KW-0812">Transmembrane</keyword>
<gene>
    <name evidence="2" type="ORF">L9F63_019063</name>
</gene>
<reference evidence="2" key="2">
    <citation type="submission" date="2023-05" db="EMBL/GenBank/DDBJ databases">
        <authorList>
            <person name="Fouks B."/>
        </authorList>
    </citation>
    <scope>NUCLEOTIDE SEQUENCE</scope>
    <source>
        <strain evidence="2">Stay&amp;Tobe</strain>
        <tissue evidence="2">Testes</tissue>
    </source>
</reference>
<name>A0AAD7ZV70_DIPPU</name>
<organism evidence="2 3">
    <name type="scientific">Diploptera punctata</name>
    <name type="common">Pacific beetle cockroach</name>
    <dbReference type="NCBI Taxonomy" id="6984"/>
    <lineage>
        <taxon>Eukaryota</taxon>
        <taxon>Metazoa</taxon>
        <taxon>Ecdysozoa</taxon>
        <taxon>Arthropoda</taxon>
        <taxon>Hexapoda</taxon>
        <taxon>Insecta</taxon>
        <taxon>Pterygota</taxon>
        <taxon>Neoptera</taxon>
        <taxon>Polyneoptera</taxon>
        <taxon>Dictyoptera</taxon>
        <taxon>Blattodea</taxon>
        <taxon>Blaberoidea</taxon>
        <taxon>Blaberidae</taxon>
        <taxon>Diplopterinae</taxon>
        <taxon>Diploptera</taxon>
    </lineage>
</organism>
<keyword evidence="1" id="KW-0472">Membrane</keyword>
<proteinExistence type="predicted"/>
<feature type="non-terminal residue" evidence="2">
    <location>
        <position position="186"/>
    </location>
</feature>
<dbReference type="EMBL" id="JASPKZ010006440">
    <property type="protein sequence ID" value="KAJ9587409.1"/>
    <property type="molecule type" value="Genomic_DNA"/>
</dbReference>
<comment type="caution">
    <text evidence="2">The sequence shown here is derived from an EMBL/GenBank/DDBJ whole genome shotgun (WGS) entry which is preliminary data.</text>
</comment>
<sequence>YLIDKINSPFASCSDPQHPHLSKREMKLQTFAYQLLLGLISTCVFTEVNGRLNSMAHQTFIGLISTCVIHRKLLTFAYQLLVGLISTCVIHRIVEPNSKLRPRYGKYKTTSVLYFLLFPLNGFTYYLFSSLEHYKSLGIGFAAVRLYLNLIAVESFHLWTGPVLYHHAYDWLPVYAKMTTFSGSSP</sequence>
<feature type="transmembrane region" description="Helical" evidence="1">
    <location>
        <begin position="31"/>
        <end position="52"/>
    </location>
</feature>
<feature type="transmembrane region" description="Helical" evidence="1">
    <location>
        <begin position="112"/>
        <end position="128"/>
    </location>
</feature>
<keyword evidence="1" id="KW-1133">Transmembrane helix</keyword>
<dbReference type="Proteomes" id="UP001233999">
    <property type="component" value="Unassembled WGS sequence"/>
</dbReference>
<dbReference type="AlphaFoldDB" id="A0AAD7ZV70"/>
<accession>A0AAD7ZV70</accession>
<evidence type="ECO:0000256" key="1">
    <source>
        <dbReference type="SAM" id="Phobius"/>
    </source>
</evidence>
<evidence type="ECO:0000313" key="3">
    <source>
        <dbReference type="Proteomes" id="UP001233999"/>
    </source>
</evidence>
<protein>
    <submittedName>
        <fullName evidence="2">Uncharacterized protein</fullName>
    </submittedName>
</protein>
<reference evidence="2" key="1">
    <citation type="journal article" date="2023" name="IScience">
        <title>Live-bearing cockroach genome reveals convergent evolutionary mechanisms linked to viviparity in insects and beyond.</title>
        <authorList>
            <person name="Fouks B."/>
            <person name="Harrison M.C."/>
            <person name="Mikhailova A.A."/>
            <person name="Marchal E."/>
            <person name="English S."/>
            <person name="Carruthers M."/>
            <person name="Jennings E.C."/>
            <person name="Chiamaka E.L."/>
            <person name="Frigard R.A."/>
            <person name="Pippel M."/>
            <person name="Attardo G.M."/>
            <person name="Benoit J.B."/>
            <person name="Bornberg-Bauer E."/>
            <person name="Tobe S.S."/>
        </authorList>
    </citation>
    <scope>NUCLEOTIDE SEQUENCE</scope>
    <source>
        <strain evidence="2">Stay&amp;Tobe</strain>
    </source>
</reference>
<feature type="transmembrane region" description="Helical" evidence="1">
    <location>
        <begin position="73"/>
        <end position="92"/>
    </location>
</feature>
<keyword evidence="3" id="KW-1185">Reference proteome</keyword>
<evidence type="ECO:0000313" key="2">
    <source>
        <dbReference type="EMBL" id="KAJ9587409.1"/>
    </source>
</evidence>
<feature type="non-terminal residue" evidence="2">
    <location>
        <position position="1"/>
    </location>
</feature>